<dbReference type="Proteomes" id="UP000198854">
    <property type="component" value="Unassembled WGS sequence"/>
</dbReference>
<proteinExistence type="predicted"/>
<evidence type="ECO:0000313" key="2">
    <source>
        <dbReference type="Proteomes" id="UP000198854"/>
    </source>
</evidence>
<dbReference type="EMBL" id="FNDD01000037">
    <property type="protein sequence ID" value="SDH93571.1"/>
    <property type="molecule type" value="Genomic_DNA"/>
</dbReference>
<gene>
    <name evidence="1" type="ORF">SAMN04488136_13722</name>
</gene>
<evidence type="ECO:0000313" key="1">
    <source>
        <dbReference type="EMBL" id="SDH93571.1"/>
    </source>
</evidence>
<dbReference type="OrthoDB" id="5916374at2"/>
<accession>A0A1G8GGU9</accession>
<dbReference type="AlphaFoldDB" id="A0A1G8GGU9"/>
<dbReference type="RefSeq" id="WP_093279056.1">
    <property type="nucleotide sequence ID" value="NZ_FNDD01000037.1"/>
</dbReference>
<organism evidence="1 2">
    <name type="scientific">Vibrio xiamenensis</name>
    <dbReference type="NCBI Taxonomy" id="861298"/>
    <lineage>
        <taxon>Bacteria</taxon>
        <taxon>Pseudomonadati</taxon>
        <taxon>Pseudomonadota</taxon>
        <taxon>Gammaproteobacteria</taxon>
        <taxon>Vibrionales</taxon>
        <taxon>Vibrionaceae</taxon>
        <taxon>Vibrio</taxon>
    </lineage>
</organism>
<sequence>MHYTISHTTERHDYLSATPRRRTFKHQLLLVRKGLVLCRLGKMEYALQAKQALWLPFDCLTSLTFFPESHIESVEISSRSSALLPSQAGYVTLSPLATALLDKLAHTKQPDARQRLLAVLLDEAQSWHPHLKADEFTKAIAEWRKYPKALPKEIQLGLTVRESQKRLLSGAALEQVVDELFNGDMQTYQQLCQLMLAKDA</sequence>
<name>A0A1G8GGU9_9VIBR</name>
<protein>
    <recommendedName>
        <fullName evidence="3">AraC family transcriptional regulator</fullName>
    </recommendedName>
</protein>
<evidence type="ECO:0008006" key="3">
    <source>
        <dbReference type="Google" id="ProtNLM"/>
    </source>
</evidence>
<reference evidence="1 2" key="1">
    <citation type="submission" date="2016-10" db="EMBL/GenBank/DDBJ databases">
        <authorList>
            <person name="de Groot N.N."/>
        </authorList>
    </citation>
    <scope>NUCLEOTIDE SEQUENCE [LARGE SCALE GENOMIC DNA]</scope>
    <source>
        <strain evidence="1 2">CGMCC 1.10228</strain>
    </source>
</reference>
<keyword evidence="2" id="KW-1185">Reference proteome</keyword>